<dbReference type="InterPro" id="IPR007730">
    <property type="entry name" value="SPOR-like_dom"/>
</dbReference>
<organism evidence="3 4">
    <name type="scientific">Carboxylicivirga linearis</name>
    <dbReference type="NCBI Taxonomy" id="1628157"/>
    <lineage>
        <taxon>Bacteria</taxon>
        <taxon>Pseudomonadati</taxon>
        <taxon>Bacteroidota</taxon>
        <taxon>Bacteroidia</taxon>
        <taxon>Marinilabiliales</taxon>
        <taxon>Marinilabiliaceae</taxon>
        <taxon>Carboxylicivirga</taxon>
    </lineage>
</organism>
<evidence type="ECO:0000256" key="1">
    <source>
        <dbReference type="SAM" id="MobiDB-lite"/>
    </source>
</evidence>
<dbReference type="PROSITE" id="PS51724">
    <property type="entry name" value="SPOR"/>
    <property type="match status" value="1"/>
</dbReference>
<dbReference type="InterPro" id="IPR036680">
    <property type="entry name" value="SPOR-like_sf"/>
</dbReference>
<accession>A0ABS5JPM5</accession>
<evidence type="ECO:0000259" key="2">
    <source>
        <dbReference type="PROSITE" id="PS51724"/>
    </source>
</evidence>
<evidence type="ECO:0000313" key="4">
    <source>
        <dbReference type="Proteomes" id="UP000708576"/>
    </source>
</evidence>
<protein>
    <submittedName>
        <fullName evidence="3">SPOR domain-containing protein</fullName>
    </submittedName>
</protein>
<comment type="caution">
    <text evidence="3">The sequence shown here is derived from an EMBL/GenBank/DDBJ whole genome shotgun (WGS) entry which is preliminary data.</text>
</comment>
<dbReference type="Gene3D" id="3.30.70.1070">
    <property type="entry name" value="Sporulation related repeat"/>
    <property type="match status" value="1"/>
</dbReference>
<dbReference type="Proteomes" id="UP000708576">
    <property type="component" value="Unassembled WGS sequence"/>
</dbReference>
<proteinExistence type="predicted"/>
<keyword evidence="4" id="KW-1185">Reference proteome</keyword>
<sequence>MKNIVYALFILGIITSMGACKEKPQKQTQKPQTKVVEKPVKDTMTPDTLNKVAEEKIAIPEPPKPEDKYFLIAGSFQSRENAEIFKLRLEEQGYNSNIIERRRGPNNEFFKVSYKSFYDRTEAYAELRNARNSEGRDNVWLLVKR</sequence>
<dbReference type="SUPFAM" id="SSF110997">
    <property type="entry name" value="Sporulation related repeat"/>
    <property type="match status" value="1"/>
</dbReference>
<dbReference type="PROSITE" id="PS51257">
    <property type="entry name" value="PROKAR_LIPOPROTEIN"/>
    <property type="match status" value="1"/>
</dbReference>
<reference evidence="3 4" key="1">
    <citation type="journal article" date="2015" name="Int. J. Syst. Evol. Microbiol.">
        <title>Carboxylicivirga linearis sp. nov., isolated from a sea cucumber culture pond.</title>
        <authorList>
            <person name="Wang F.Q."/>
            <person name="Zhou Y.X."/>
            <person name="Lin X.Z."/>
            <person name="Chen G.J."/>
            <person name="Du Z.J."/>
        </authorList>
    </citation>
    <scope>NUCLEOTIDE SEQUENCE [LARGE SCALE GENOMIC DNA]</scope>
    <source>
        <strain evidence="3 4">FB218</strain>
    </source>
</reference>
<name>A0ABS5JPM5_9BACT</name>
<feature type="region of interest" description="Disordered" evidence="1">
    <location>
        <begin position="22"/>
        <end position="47"/>
    </location>
</feature>
<feature type="domain" description="SPOR" evidence="2">
    <location>
        <begin position="63"/>
        <end position="143"/>
    </location>
</feature>
<dbReference type="Pfam" id="PF05036">
    <property type="entry name" value="SPOR"/>
    <property type="match status" value="1"/>
</dbReference>
<evidence type="ECO:0000313" key="3">
    <source>
        <dbReference type="EMBL" id="MBS2096774.1"/>
    </source>
</evidence>
<dbReference type="RefSeq" id="WP_212212177.1">
    <property type="nucleotide sequence ID" value="NZ_JAGUCO010000001.1"/>
</dbReference>
<dbReference type="EMBL" id="JAGUCO010000001">
    <property type="protein sequence ID" value="MBS2096774.1"/>
    <property type="molecule type" value="Genomic_DNA"/>
</dbReference>
<gene>
    <name evidence="3" type="ORF">KEM10_00705</name>
</gene>